<dbReference type="InterPro" id="IPR018060">
    <property type="entry name" value="HTH_AraC"/>
</dbReference>
<sequence>MEQRTSTTEEYHRCVNIVIEYINNHLGEEIDLEKLAEISHFSPYHFHRIMKAFLHEPLGAFIVRTRIETAARLLRYSSMSVSDIAYQIGYGSPSSLSKIFKQFYGISPNEYRNNKDHVIMKPLEINPALDVTMEVREQQPKQVIYVRLTGAYMALAYCEAWKKLYAYVSEEKIDTRYMEYICIYHDDPKVTEPKNLRTDVCFTVPSPAQPRGEIGVKEIPGGKYLIFRYKGPYANLGAVYDTIYGHWIPQGGYTVSNSRGYESYLNSPESTPPEELLTEICIPVE</sequence>
<keyword evidence="1" id="KW-0805">Transcription regulation</keyword>
<dbReference type="InterPro" id="IPR029442">
    <property type="entry name" value="GyrI-like"/>
</dbReference>
<dbReference type="EMBL" id="QSGO01000002">
    <property type="protein sequence ID" value="RHB37638.1"/>
    <property type="molecule type" value="Genomic_DNA"/>
</dbReference>
<dbReference type="InterPro" id="IPR010499">
    <property type="entry name" value="AraC_E-bd"/>
</dbReference>
<dbReference type="PANTHER" id="PTHR40055:SF1">
    <property type="entry name" value="TRANSCRIPTIONAL REGULATOR YGIV-RELATED"/>
    <property type="match status" value="1"/>
</dbReference>
<dbReference type="Proteomes" id="UP000284379">
    <property type="component" value="Unassembled WGS sequence"/>
</dbReference>
<dbReference type="SMART" id="SM00871">
    <property type="entry name" value="AraC_E_bind"/>
    <property type="match status" value="1"/>
</dbReference>
<feature type="domain" description="HTH araC/xylS-type" evidence="4">
    <location>
        <begin position="16"/>
        <end position="114"/>
    </location>
</feature>
<dbReference type="PROSITE" id="PS01124">
    <property type="entry name" value="HTH_ARAC_FAMILY_2"/>
    <property type="match status" value="1"/>
</dbReference>
<dbReference type="Pfam" id="PF06445">
    <property type="entry name" value="GyrI-like"/>
    <property type="match status" value="1"/>
</dbReference>
<dbReference type="GO" id="GO:0043565">
    <property type="term" value="F:sequence-specific DNA binding"/>
    <property type="evidence" value="ECO:0007669"/>
    <property type="project" value="InterPro"/>
</dbReference>
<dbReference type="SUPFAM" id="SSF46689">
    <property type="entry name" value="Homeodomain-like"/>
    <property type="match status" value="2"/>
</dbReference>
<dbReference type="Gene3D" id="3.20.80.10">
    <property type="entry name" value="Regulatory factor, effector binding domain"/>
    <property type="match status" value="1"/>
</dbReference>
<dbReference type="InterPro" id="IPR020449">
    <property type="entry name" value="Tscrpt_reg_AraC-type_HTH"/>
</dbReference>
<evidence type="ECO:0000256" key="2">
    <source>
        <dbReference type="ARBA" id="ARBA00023125"/>
    </source>
</evidence>
<reference evidence="5 6" key="1">
    <citation type="submission" date="2018-08" db="EMBL/GenBank/DDBJ databases">
        <title>A genome reference for cultivated species of the human gut microbiota.</title>
        <authorList>
            <person name="Zou Y."/>
            <person name="Xue W."/>
            <person name="Luo G."/>
        </authorList>
    </citation>
    <scope>NUCLEOTIDE SEQUENCE [LARGE SCALE GENOMIC DNA]</scope>
    <source>
        <strain evidence="5 6">AM40-30BH</strain>
    </source>
</reference>
<dbReference type="InterPro" id="IPR018062">
    <property type="entry name" value="HTH_AraC-typ_CS"/>
</dbReference>
<organism evidence="5 6">
    <name type="scientific">Bacteroides nordii</name>
    <dbReference type="NCBI Taxonomy" id="291645"/>
    <lineage>
        <taxon>Bacteria</taxon>
        <taxon>Pseudomonadati</taxon>
        <taxon>Bacteroidota</taxon>
        <taxon>Bacteroidia</taxon>
        <taxon>Bacteroidales</taxon>
        <taxon>Bacteroidaceae</taxon>
        <taxon>Bacteroides</taxon>
    </lineage>
</organism>
<dbReference type="InterPro" id="IPR050908">
    <property type="entry name" value="SmbC-like"/>
</dbReference>
<dbReference type="InterPro" id="IPR009057">
    <property type="entry name" value="Homeodomain-like_sf"/>
</dbReference>
<dbReference type="SUPFAM" id="SSF55136">
    <property type="entry name" value="Probable bacterial effector-binding domain"/>
    <property type="match status" value="1"/>
</dbReference>
<comment type="caution">
    <text evidence="5">The sequence shown here is derived from an EMBL/GenBank/DDBJ whole genome shotgun (WGS) entry which is preliminary data.</text>
</comment>
<dbReference type="PANTHER" id="PTHR40055">
    <property type="entry name" value="TRANSCRIPTIONAL REGULATOR YGIV-RELATED"/>
    <property type="match status" value="1"/>
</dbReference>
<dbReference type="PROSITE" id="PS00041">
    <property type="entry name" value="HTH_ARAC_FAMILY_1"/>
    <property type="match status" value="1"/>
</dbReference>
<dbReference type="RefSeq" id="WP_002559345.1">
    <property type="nucleotide sequence ID" value="NZ_CABJFV010000002.1"/>
</dbReference>
<dbReference type="AlphaFoldDB" id="A0A413VVR8"/>
<evidence type="ECO:0000259" key="4">
    <source>
        <dbReference type="PROSITE" id="PS01124"/>
    </source>
</evidence>
<protein>
    <submittedName>
        <fullName evidence="5">AraC family transcriptional regulator</fullName>
    </submittedName>
</protein>
<dbReference type="GO" id="GO:0003700">
    <property type="term" value="F:DNA-binding transcription factor activity"/>
    <property type="evidence" value="ECO:0007669"/>
    <property type="project" value="InterPro"/>
</dbReference>
<dbReference type="PRINTS" id="PR00032">
    <property type="entry name" value="HTHARAC"/>
</dbReference>
<dbReference type="SMART" id="SM00342">
    <property type="entry name" value="HTH_ARAC"/>
    <property type="match status" value="1"/>
</dbReference>
<accession>A0A413VVR8</accession>
<dbReference type="GeneID" id="69500830"/>
<dbReference type="InterPro" id="IPR011256">
    <property type="entry name" value="Reg_factor_effector_dom_sf"/>
</dbReference>
<dbReference type="Pfam" id="PF12833">
    <property type="entry name" value="HTH_18"/>
    <property type="match status" value="1"/>
</dbReference>
<evidence type="ECO:0000313" key="5">
    <source>
        <dbReference type="EMBL" id="RHB37638.1"/>
    </source>
</evidence>
<evidence type="ECO:0000256" key="1">
    <source>
        <dbReference type="ARBA" id="ARBA00023015"/>
    </source>
</evidence>
<gene>
    <name evidence="5" type="ORF">DW888_03440</name>
</gene>
<evidence type="ECO:0000256" key="3">
    <source>
        <dbReference type="ARBA" id="ARBA00023163"/>
    </source>
</evidence>
<dbReference type="Gene3D" id="1.10.10.60">
    <property type="entry name" value="Homeodomain-like"/>
    <property type="match status" value="2"/>
</dbReference>
<keyword evidence="2" id="KW-0238">DNA-binding</keyword>
<keyword evidence="3" id="KW-0804">Transcription</keyword>
<proteinExistence type="predicted"/>
<name>A0A413VVR8_9BACE</name>
<evidence type="ECO:0000313" key="6">
    <source>
        <dbReference type="Proteomes" id="UP000284379"/>
    </source>
</evidence>